<dbReference type="PANTHER" id="PTHR30055:SF148">
    <property type="entry name" value="TETR-FAMILY TRANSCRIPTIONAL REGULATOR"/>
    <property type="match status" value="1"/>
</dbReference>
<accession>A0ABT2JBT9</accession>
<evidence type="ECO:0000256" key="1">
    <source>
        <dbReference type="ARBA" id="ARBA00023015"/>
    </source>
</evidence>
<organism evidence="6 7">
    <name type="scientific">Actinophytocola gossypii</name>
    <dbReference type="NCBI Taxonomy" id="2812003"/>
    <lineage>
        <taxon>Bacteria</taxon>
        <taxon>Bacillati</taxon>
        <taxon>Actinomycetota</taxon>
        <taxon>Actinomycetes</taxon>
        <taxon>Pseudonocardiales</taxon>
        <taxon>Pseudonocardiaceae</taxon>
    </lineage>
</organism>
<evidence type="ECO:0000256" key="2">
    <source>
        <dbReference type="ARBA" id="ARBA00023125"/>
    </source>
</evidence>
<keyword evidence="1" id="KW-0805">Transcription regulation</keyword>
<dbReference type="PROSITE" id="PS50977">
    <property type="entry name" value="HTH_TETR_2"/>
    <property type="match status" value="1"/>
</dbReference>
<keyword evidence="2 4" id="KW-0238">DNA-binding</keyword>
<dbReference type="InterPro" id="IPR001647">
    <property type="entry name" value="HTH_TetR"/>
</dbReference>
<proteinExistence type="predicted"/>
<evidence type="ECO:0000313" key="7">
    <source>
        <dbReference type="Proteomes" id="UP001156441"/>
    </source>
</evidence>
<dbReference type="InterPro" id="IPR009057">
    <property type="entry name" value="Homeodomain-like_sf"/>
</dbReference>
<dbReference type="PROSITE" id="PS01081">
    <property type="entry name" value="HTH_TETR_1"/>
    <property type="match status" value="1"/>
</dbReference>
<evidence type="ECO:0000313" key="6">
    <source>
        <dbReference type="EMBL" id="MCT2585323.1"/>
    </source>
</evidence>
<keyword evidence="3" id="KW-0804">Transcription</keyword>
<dbReference type="RefSeq" id="WP_260192863.1">
    <property type="nucleotide sequence ID" value="NZ_JAFFZE010000015.1"/>
</dbReference>
<dbReference type="PANTHER" id="PTHR30055">
    <property type="entry name" value="HTH-TYPE TRANSCRIPTIONAL REGULATOR RUTR"/>
    <property type="match status" value="1"/>
</dbReference>
<feature type="domain" description="HTH tetR-type" evidence="5">
    <location>
        <begin position="14"/>
        <end position="74"/>
    </location>
</feature>
<dbReference type="Gene3D" id="1.10.357.10">
    <property type="entry name" value="Tetracycline Repressor, domain 2"/>
    <property type="match status" value="1"/>
</dbReference>
<dbReference type="SUPFAM" id="SSF48498">
    <property type="entry name" value="Tetracyclin repressor-like, C-terminal domain"/>
    <property type="match status" value="1"/>
</dbReference>
<name>A0ABT2JBT9_9PSEU</name>
<reference evidence="6 7" key="1">
    <citation type="submission" date="2021-02" db="EMBL/GenBank/DDBJ databases">
        <title>Actinophytocola xerophila sp. nov., isolated from soil of cotton cropping field.</title>
        <authorList>
            <person name="Huang R."/>
            <person name="Chen X."/>
            <person name="Ge X."/>
            <person name="Liu W."/>
        </authorList>
    </citation>
    <scope>NUCLEOTIDE SEQUENCE [LARGE SCALE GENOMIC DNA]</scope>
    <source>
        <strain evidence="6 7">S1-96</strain>
    </source>
</reference>
<sequence>MGEANRPRQAQLREHVTDAITSAVVDELVESGFARMSMDAVARRARVGKAAIYRRWSSKQDMVEHVVAELGWTSVPVPDNGTLADDVTAYVTHATAFREDLRVTRVIADLGAEAMRNPGLARSFYDALREPRRAAGTAMLRKAIERGELPADLDTDLALDCLVGLTYARPQTLTASGGLADPYPSQRLVEVILTALAACRR</sequence>
<protein>
    <submittedName>
        <fullName evidence="6">TetR/AcrR family transcriptional regulator</fullName>
    </submittedName>
</protein>
<dbReference type="Pfam" id="PF00440">
    <property type="entry name" value="TetR_N"/>
    <property type="match status" value="1"/>
</dbReference>
<dbReference type="Proteomes" id="UP001156441">
    <property type="component" value="Unassembled WGS sequence"/>
</dbReference>
<dbReference type="InterPro" id="IPR036271">
    <property type="entry name" value="Tet_transcr_reg_TetR-rel_C_sf"/>
</dbReference>
<dbReference type="InterPro" id="IPR011075">
    <property type="entry name" value="TetR_C"/>
</dbReference>
<dbReference type="InterPro" id="IPR023772">
    <property type="entry name" value="DNA-bd_HTH_TetR-type_CS"/>
</dbReference>
<dbReference type="SUPFAM" id="SSF46689">
    <property type="entry name" value="Homeodomain-like"/>
    <property type="match status" value="1"/>
</dbReference>
<feature type="DNA-binding region" description="H-T-H motif" evidence="4">
    <location>
        <begin position="37"/>
        <end position="56"/>
    </location>
</feature>
<evidence type="ECO:0000256" key="4">
    <source>
        <dbReference type="PROSITE-ProRule" id="PRU00335"/>
    </source>
</evidence>
<evidence type="ECO:0000256" key="3">
    <source>
        <dbReference type="ARBA" id="ARBA00023163"/>
    </source>
</evidence>
<comment type="caution">
    <text evidence="6">The sequence shown here is derived from an EMBL/GenBank/DDBJ whole genome shotgun (WGS) entry which is preliminary data.</text>
</comment>
<dbReference type="InterPro" id="IPR050109">
    <property type="entry name" value="HTH-type_TetR-like_transc_reg"/>
</dbReference>
<dbReference type="Gene3D" id="1.10.10.60">
    <property type="entry name" value="Homeodomain-like"/>
    <property type="match status" value="1"/>
</dbReference>
<gene>
    <name evidence="6" type="ORF">JT362_19580</name>
</gene>
<evidence type="ECO:0000259" key="5">
    <source>
        <dbReference type="PROSITE" id="PS50977"/>
    </source>
</evidence>
<dbReference type="Pfam" id="PF16859">
    <property type="entry name" value="TetR_C_11"/>
    <property type="match status" value="1"/>
</dbReference>
<dbReference type="EMBL" id="JAFFZE010000015">
    <property type="protein sequence ID" value="MCT2585323.1"/>
    <property type="molecule type" value="Genomic_DNA"/>
</dbReference>
<keyword evidence="7" id="KW-1185">Reference proteome</keyword>